<evidence type="ECO:0000256" key="4">
    <source>
        <dbReference type="ARBA" id="ARBA00023136"/>
    </source>
</evidence>
<feature type="region of interest" description="Disordered" evidence="5">
    <location>
        <begin position="610"/>
        <end position="629"/>
    </location>
</feature>
<comment type="subcellular location">
    <subcellularLocation>
        <location evidence="1">Membrane</location>
        <topology evidence="1">Multi-pass membrane protein</topology>
    </subcellularLocation>
</comment>
<feature type="region of interest" description="Disordered" evidence="5">
    <location>
        <begin position="1"/>
        <end position="64"/>
    </location>
</feature>
<dbReference type="Proteomes" id="UP001161017">
    <property type="component" value="Unassembled WGS sequence"/>
</dbReference>
<feature type="transmembrane region" description="Helical" evidence="6">
    <location>
        <begin position="175"/>
        <end position="195"/>
    </location>
</feature>
<feature type="transmembrane region" description="Helical" evidence="6">
    <location>
        <begin position="419"/>
        <end position="443"/>
    </location>
</feature>
<dbReference type="Gene3D" id="1.20.1250.20">
    <property type="entry name" value="MFS general substrate transporter like domains"/>
    <property type="match status" value="2"/>
</dbReference>
<dbReference type="Pfam" id="PF07690">
    <property type="entry name" value="MFS_1"/>
    <property type="match status" value="1"/>
</dbReference>
<organism evidence="8 9">
    <name type="scientific">Ramalina farinacea</name>
    <dbReference type="NCBI Taxonomy" id="258253"/>
    <lineage>
        <taxon>Eukaryota</taxon>
        <taxon>Fungi</taxon>
        <taxon>Dikarya</taxon>
        <taxon>Ascomycota</taxon>
        <taxon>Pezizomycotina</taxon>
        <taxon>Lecanoromycetes</taxon>
        <taxon>OSLEUM clade</taxon>
        <taxon>Lecanoromycetidae</taxon>
        <taxon>Lecanorales</taxon>
        <taxon>Lecanorineae</taxon>
        <taxon>Ramalinaceae</taxon>
        <taxon>Ramalina</taxon>
    </lineage>
</organism>
<keyword evidence="3 6" id="KW-1133">Transmembrane helix</keyword>
<feature type="transmembrane region" description="Helical" evidence="6">
    <location>
        <begin position="79"/>
        <end position="103"/>
    </location>
</feature>
<feature type="transmembrane region" description="Helical" evidence="6">
    <location>
        <begin position="323"/>
        <end position="348"/>
    </location>
</feature>
<feature type="domain" description="Major facilitator superfamily (MFS) profile" evidence="7">
    <location>
        <begin position="80"/>
        <end position="518"/>
    </location>
</feature>
<feature type="transmembrane region" description="Helical" evidence="6">
    <location>
        <begin position="256"/>
        <end position="273"/>
    </location>
</feature>
<evidence type="ECO:0000256" key="6">
    <source>
        <dbReference type="SAM" id="Phobius"/>
    </source>
</evidence>
<dbReference type="InterPro" id="IPR011701">
    <property type="entry name" value="MFS"/>
</dbReference>
<name>A0AA43QRX9_9LECA</name>
<keyword evidence="2 6" id="KW-0812">Transmembrane</keyword>
<feature type="compositionally biased region" description="Basic and acidic residues" evidence="5">
    <location>
        <begin position="29"/>
        <end position="42"/>
    </location>
</feature>
<accession>A0AA43QRX9</accession>
<comment type="caution">
    <text evidence="8">The sequence shown here is derived from an EMBL/GenBank/DDBJ whole genome shotgun (WGS) entry which is preliminary data.</text>
</comment>
<proteinExistence type="predicted"/>
<feature type="transmembrane region" description="Helical" evidence="6">
    <location>
        <begin position="285"/>
        <end position="302"/>
    </location>
</feature>
<feature type="transmembrane region" description="Helical" evidence="6">
    <location>
        <begin position="387"/>
        <end position="413"/>
    </location>
</feature>
<evidence type="ECO:0000313" key="8">
    <source>
        <dbReference type="EMBL" id="MDI1491062.1"/>
    </source>
</evidence>
<dbReference type="CDD" id="cd17502">
    <property type="entry name" value="MFS_Azr1_MDR_like"/>
    <property type="match status" value="1"/>
</dbReference>
<keyword evidence="9" id="KW-1185">Reference proteome</keyword>
<evidence type="ECO:0000256" key="1">
    <source>
        <dbReference type="ARBA" id="ARBA00004141"/>
    </source>
</evidence>
<dbReference type="EMBL" id="JAPUFD010000013">
    <property type="protein sequence ID" value="MDI1491062.1"/>
    <property type="molecule type" value="Genomic_DNA"/>
</dbReference>
<dbReference type="GO" id="GO:0015174">
    <property type="term" value="F:basic amino acid transmembrane transporter activity"/>
    <property type="evidence" value="ECO:0007669"/>
    <property type="project" value="TreeGrafter"/>
</dbReference>
<dbReference type="InterPro" id="IPR036259">
    <property type="entry name" value="MFS_trans_sf"/>
</dbReference>
<feature type="region of interest" description="Disordered" evidence="5">
    <location>
        <begin position="834"/>
        <end position="858"/>
    </location>
</feature>
<dbReference type="AlphaFoldDB" id="A0AA43QRX9"/>
<dbReference type="InterPro" id="IPR020846">
    <property type="entry name" value="MFS_dom"/>
</dbReference>
<feature type="compositionally biased region" description="Polar residues" evidence="5">
    <location>
        <begin position="610"/>
        <end position="621"/>
    </location>
</feature>
<evidence type="ECO:0000259" key="7">
    <source>
        <dbReference type="PROSITE" id="PS50850"/>
    </source>
</evidence>
<feature type="transmembrane region" description="Helical" evidence="6">
    <location>
        <begin position="360"/>
        <end position="380"/>
    </location>
</feature>
<evidence type="ECO:0000256" key="3">
    <source>
        <dbReference type="ARBA" id="ARBA00022989"/>
    </source>
</evidence>
<protein>
    <recommendedName>
        <fullName evidence="7">Major facilitator superfamily (MFS) profile domain-containing protein</fullName>
    </recommendedName>
</protein>
<evidence type="ECO:0000256" key="2">
    <source>
        <dbReference type="ARBA" id="ARBA00022692"/>
    </source>
</evidence>
<dbReference type="SUPFAM" id="SSF103473">
    <property type="entry name" value="MFS general substrate transporter"/>
    <property type="match status" value="2"/>
</dbReference>
<keyword evidence="4 6" id="KW-0472">Membrane</keyword>
<evidence type="ECO:0000256" key="5">
    <source>
        <dbReference type="SAM" id="MobiDB-lite"/>
    </source>
</evidence>
<reference evidence="8" key="1">
    <citation type="journal article" date="2023" name="Genome Biol. Evol.">
        <title>First Whole Genome Sequence and Flow Cytometry Genome Size Data for the Lichen-Forming Fungus Ramalina farinacea (Ascomycota).</title>
        <authorList>
            <person name="Llewellyn T."/>
            <person name="Mian S."/>
            <person name="Hill R."/>
            <person name="Leitch I.J."/>
            <person name="Gaya E."/>
        </authorList>
    </citation>
    <scope>NUCLEOTIDE SEQUENCE</scope>
    <source>
        <strain evidence="8">LIQ254RAFAR</strain>
    </source>
</reference>
<sequence>MANETTSEASPLLKRPSDADAPRSQASDEVVRESIRNDDQSKIHPNGVGKDQDDGESQNDGERAQQFEGMPDVKRRLKYILPAVGIGIFLAAADQTIIVSCYGKIGSDLEALNKSSWIATSYFLTLTSFQPLYGKLSDIFGRKEALLFAYTIFGLGCLLCGLARTMDELIAARAFAGIGGGGMTTVVSILMSDIVPLRAGFGAPIGGLLADTTGWRIAFLAQAPMCALAIVCCAFALKLPKSEVLDWKTKVRRIDFLGAVLLIVAIFALLLGFDRGSNDRWSSPFAIVPLCCFVPLTALFLVREFKYAEEPFAPKRIVFERSLIGCYLCNFFSFAAWFAILFQVPLWFQAVDDFNASQAGLRIVPAILASVTGSLTGGIIMQKTGKYYFLTIFAYLVSSIGIVFVILFTGLVLNDTYGISVGLVLGGFGNGIGVTSTLIGMIANAKPEDQAIATACSYLFRSLGSTIGVSISATVFQQSLRMKLKSSLGSGKESDEIVKNVRQSLGYIENLRPEIQRLVRECYGLATRDKLQRVGSTEELPVLPEVFETAPKSTASADLQITEPSEEAPELSKTSGDIKLDVDADNLPPAHEDVEVPVLPEVLERASKATASADLQMTEPSSGAPGLSEISEDTKVDVNANNLPPVQEDVARFHAAAGQAMQILRSAVRPYLPLDRRPWKQYFMGVDLVNHNGAGKPFNDVGMILMAVQLIKTWEKAVADDLRGKITIVGQSVQTTPRAATSITPVKMAQQQLRVTLPHKPLSQPIAHAWTLPKDERNFEKHVVIGGGLLFIKESYLRRLELENLVYRQHLHDLEIGVFEKVLKELSKIRPKKPSKAKAAINPSSPVMKPKAKVAKRGSDEVEGLGLVKRPKIGPYHSRGADVSDAIVIPED</sequence>
<dbReference type="PROSITE" id="PS50850">
    <property type="entry name" value="MFS"/>
    <property type="match status" value="1"/>
</dbReference>
<gene>
    <name evidence="8" type="ORF">OHK93_002267</name>
</gene>
<feature type="transmembrane region" description="Helical" evidence="6">
    <location>
        <begin position="455"/>
        <end position="476"/>
    </location>
</feature>
<feature type="transmembrane region" description="Helical" evidence="6">
    <location>
        <begin position="215"/>
        <end position="236"/>
    </location>
</feature>
<dbReference type="PANTHER" id="PTHR23501">
    <property type="entry name" value="MAJOR FACILITATOR SUPERFAMILY"/>
    <property type="match status" value="1"/>
</dbReference>
<dbReference type="GO" id="GO:0000329">
    <property type="term" value="C:fungal-type vacuole membrane"/>
    <property type="evidence" value="ECO:0007669"/>
    <property type="project" value="TreeGrafter"/>
</dbReference>
<evidence type="ECO:0000313" key="9">
    <source>
        <dbReference type="Proteomes" id="UP001161017"/>
    </source>
</evidence>
<feature type="transmembrane region" description="Helical" evidence="6">
    <location>
        <begin position="145"/>
        <end position="163"/>
    </location>
</feature>
<dbReference type="PANTHER" id="PTHR23501:SF84">
    <property type="entry name" value="VACUOLAR MEMBRANE AMINO ACID UPTAKE TRANSPORTER FNX2"/>
    <property type="match status" value="1"/>
</dbReference>